<evidence type="ECO:0000313" key="8">
    <source>
        <dbReference type="EMBL" id="CAK9162545.1"/>
    </source>
</evidence>
<dbReference type="EMBL" id="CAUOFW020003891">
    <property type="protein sequence ID" value="CAK9162545.1"/>
    <property type="molecule type" value="Genomic_DNA"/>
</dbReference>
<dbReference type="SUPFAM" id="SSF47459">
    <property type="entry name" value="HLH, helix-loop-helix DNA-binding domain"/>
    <property type="match status" value="1"/>
</dbReference>
<dbReference type="GO" id="GO:0003677">
    <property type="term" value="F:DNA binding"/>
    <property type="evidence" value="ECO:0007669"/>
    <property type="project" value="UniProtKB-KW"/>
</dbReference>
<evidence type="ECO:0000256" key="1">
    <source>
        <dbReference type="ARBA" id="ARBA00004123"/>
    </source>
</evidence>
<keyword evidence="9" id="KW-1185">Reference proteome</keyword>
<protein>
    <recommendedName>
        <fullName evidence="7">BHLH domain-containing protein</fullName>
    </recommendedName>
</protein>
<comment type="subcellular location">
    <subcellularLocation>
        <location evidence="1">Nucleus</location>
    </subcellularLocation>
</comment>
<evidence type="ECO:0000256" key="3">
    <source>
        <dbReference type="ARBA" id="ARBA00023125"/>
    </source>
</evidence>
<dbReference type="PANTHER" id="PTHR45914">
    <property type="entry name" value="TRANSCRIPTION FACTOR HEC3-RELATED"/>
    <property type="match status" value="1"/>
</dbReference>
<reference evidence="8 9" key="1">
    <citation type="submission" date="2024-02" db="EMBL/GenBank/DDBJ databases">
        <authorList>
            <person name="Vignale AGUSTIN F."/>
            <person name="Sosa J E."/>
            <person name="Modenutti C."/>
        </authorList>
    </citation>
    <scope>NUCLEOTIDE SEQUENCE [LARGE SCALE GENOMIC DNA]</scope>
</reference>
<accession>A0ABC8SZK8</accession>
<evidence type="ECO:0000259" key="7">
    <source>
        <dbReference type="PROSITE" id="PS50888"/>
    </source>
</evidence>
<dbReference type="Proteomes" id="UP001642360">
    <property type="component" value="Unassembled WGS sequence"/>
</dbReference>
<dbReference type="AlphaFoldDB" id="A0ABC8SZK8"/>
<feature type="domain" description="BHLH" evidence="7">
    <location>
        <begin position="109"/>
        <end position="158"/>
    </location>
</feature>
<keyword evidence="5" id="KW-0539">Nucleus</keyword>
<dbReference type="PROSITE" id="PS50888">
    <property type="entry name" value="BHLH"/>
    <property type="match status" value="1"/>
</dbReference>
<evidence type="ECO:0000256" key="2">
    <source>
        <dbReference type="ARBA" id="ARBA00023015"/>
    </source>
</evidence>
<dbReference type="InterPro" id="IPR011598">
    <property type="entry name" value="bHLH_dom"/>
</dbReference>
<keyword evidence="2" id="KW-0805">Transcription regulation</keyword>
<dbReference type="Gene3D" id="4.10.280.10">
    <property type="entry name" value="Helix-loop-helix DNA-binding domain"/>
    <property type="match status" value="1"/>
</dbReference>
<evidence type="ECO:0000256" key="5">
    <source>
        <dbReference type="ARBA" id="ARBA00023242"/>
    </source>
</evidence>
<feature type="region of interest" description="Disordered" evidence="6">
    <location>
        <begin position="41"/>
        <end position="71"/>
    </location>
</feature>
<evidence type="ECO:0000256" key="4">
    <source>
        <dbReference type="ARBA" id="ARBA00023163"/>
    </source>
</evidence>
<sequence>MDINHQKFTSTTWELEMAMEDQIPHNQIPFDTLWPSFPLQNHQPPSTSTQLPVSSFSGDQVGNQQITEEEEPEEELGAMKEMMFKIAAMQPVDIDPATIRRPKRRNVRISDDPQSVAARLRREKISEKIRVLQRLVPGGSKLDTASMLDEAILYVKFLKRLIRQLQADHHPPGIGSTTCPPTGDWPITFTSTNVHDSATTSSVEHPVAGLRYTFGGGGGIDAMCFNHKEGEKSQFV</sequence>
<feature type="compositionally biased region" description="Polar residues" evidence="6">
    <location>
        <begin position="41"/>
        <end position="66"/>
    </location>
</feature>
<comment type="caution">
    <text evidence="8">The sequence shown here is derived from an EMBL/GenBank/DDBJ whole genome shotgun (WGS) entry which is preliminary data.</text>
</comment>
<proteinExistence type="predicted"/>
<evidence type="ECO:0000256" key="6">
    <source>
        <dbReference type="SAM" id="MobiDB-lite"/>
    </source>
</evidence>
<dbReference type="SMART" id="SM00353">
    <property type="entry name" value="HLH"/>
    <property type="match status" value="1"/>
</dbReference>
<organism evidence="8 9">
    <name type="scientific">Ilex paraguariensis</name>
    <name type="common">yerba mate</name>
    <dbReference type="NCBI Taxonomy" id="185542"/>
    <lineage>
        <taxon>Eukaryota</taxon>
        <taxon>Viridiplantae</taxon>
        <taxon>Streptophyta</taxon>
        <taxon>Embryophyta</taxon>
        <taxon>Tracheophyta</taxon>
        <taxon>Spermatophyta</taxon>
        <taxon>Magnoliopsida</taxon>
        <taxon>eudicotyledons</taxon>
        <taxon>Gunneridae</taxon>
        <taxon>Pentapetalae</taxon>
        <taxon>asterids</taxon>
        <taxon>campanulids</taxon>
        <taxon>Aquifoliales</taxon>
        <taxon>Aquifoliaceae</taxon>
        <taxon>Ilex</taxon>
    </lineage>
</organism>
<keyword evidence="4" id="KW-0804">Transcription</keyword>
<dbReference type="CDD" id="cd11454">
    <property type="entry name" value="bHLH_AtIND_like"/>
    <property type="match status" value="1"/>
</dbReference>
<dbReference type="InterPro" id="IPR036638">
    <property type="entry name" value="HLH_DNA-bd_sf"/>
</dbReference>
<dbReference type="PANTHER" id="PTHR45914:SF7">
    <property type="entry name" value="TRANSCRIPTION FACTOR HEC3"/>
    <property type="match status" value="1"/>
</dbReference>
<dbReference type="InterPro" id="IPR045843">
    <property type="entry name" value="IND-like"/>
</dbReference>
<keyword evidence="3" id="KW-0238">DNA-binding</keyword>
<dbReference type="Pfam" id="PF00010">
    <property type="entry name" value="HLH"/>
    <property type="match status" value="1"/>
</dbReference>
<evidence type="ECO:0000313" key="9">
    <source>
        <dbReference type="Proteomes" id="UP001642360"/>
    </source>
</evidence>
<gene>
    <name evidence="8" type="ORF">ILEXP_LOCUS31417</name>
</gene>
<dbReference type="GO" id="GO:0005634">
    <property type="term" value="C:nucleus"/>
    <property type="evidence" value="ECO:0007669"/>
    <property type="project" value="UniProtKB-SubCell"/>
</dbReference>
<name>A0ABC8SZK8_9AQUA</name>